<dbReference type="InterPro" id="IPR000483">
    <property type="entry name" value="Cys-rich_flank_reg_C"/>
</dbReference>
<feature type="transmembrane region" description="Helical" evidence="4">
    <location>
        <begin position="171"/>
        <end position="193"/>
    </location>
</feature>
<evidence type="ECO:0000313" key="7">
    <source>
        <dbReference type="Proteomes" id="UP001295444"/>
    </source>
</evidence>
<proteinExistence type="predicted"/>
<organism evidence="6 7">
    <name type="scientific">Pelobates cultripes</name>
    <name type="common">Western spadefoot toad</name>
    <dbReference type="NCBI Taxonomy" id="61616"/>
    <lineage>
        <taxon>Eukaryota</taxon>
        <taxon>Metazoa</taxon>
        <taxon>Chordata</taxon>
        <taxon>Craniata</taxon>
        <taxon>Vertebrata</taxon>
        <taxon>Euteleostomi</taxon>
        <taxon>Amphibia</taxon>
        <taxon>Batrachia</taxon>
        <taxon>Anura</taxon>
        <taxon>Pelobatoidea</taxon>
        <taxon>Pelobatidae</taxon>
        <taxon>Pelobates</taxon>
    </lineage>
</organism>
<keyword evidence="7" id="KW-1185">Reference proteome</keyword>
<keyword evidence="4" id="KW-0472">Membrane</keyword>
<reference evidence="6" key="1">
    <citation type="submission" date="2022-03" db="EMBL/GenBank/DDBJ databases">
        <authorList>
            <person name="Alioto T."/>
            <person name="Alioto T."/>
            <person name="Gomez Garrido J."/>
        </authorList>
    </citation>
    <scope>NUCLEOTIDE SEQUENCE</scope>
</reference>
<accession>A0AAD1T838</accession>
<evidence type="ECO:0000259" key="5">
    <source>
        <dbReference type="SMART" id="SM00082"/>
    </source>
</evidence>
<dbReference type="Pfam" id="PF13855">
    <property type="entry name" value="LRR_8"/>
    <property type="match status" value="1"/>
</dbReference>
<keyword evidence="4" id="KW-1133">Transmembrane helix</keyword>
<dbReference type="Gene3D" id="3.80.10.10">
    <property type="entry name" value="Ribonuclease Inhibitor"/>
    <property type="match status" value="1"/>
</dbReference>
<keyword evidence="2" id="KW-0732">Signal</keyword>
<dbReference type="PANTHER" id="PTHR24366:SF172">
    <property type="entry name" value="LRRCT DOMAIN-CONTAINING PROTEIN"/>
    <property type="match status" value="1"/>
</dbReference>
<dbReference type="Proteomes" id="UP001295444">
    <property type="component" value="Chromosome 09"/>
</dbReference>
<dbReference type="SUPFAM" id="SSF52058">
    <property type="entry name" value="L domain-like"/>
    <property type="match status" value="1"/>
</dbReference>
<evidence type="ECO:0000313" key="6">
    <source>
        <dbReference type="EMBL" id="CAH2316768.1"/>
    </source>
</evidence>
<dbReference type="InterPro" id="IPR001611">
    <property type="entry name" value="Leu-rich_rpt"/>
</dbReference>
<feature type="domain" description="LRRCT" evidence="5">
    <location>
        <begin position="104"/>
        <end position="156"/>
    </location>
</feature>
<protein>
    <submittedName>
        <fullName evidence="6">SLIT and NTRK 4, partial</fullName>
    </submittedName>
</protein>
<dbReference type="PANTHER" id="PTHR24366">
    <property type="entry name" value="IG(IMMUNOGLOBULIN) AND LRR(LEUCINE RICH REPEAT) DOMAINS"/>
    <property type="match status" value="1"/>
</dbReference>
<evidence type="ECO:0000256" key="4">
    <source>
        <dbReference type="SAM" id="Phobius"/>
    </source>
</evidence>
<dbReference type="InterPro" id="IPR032675">
    <property type="entry name" value="LRR_dom_sf"/>
</dbReference>
<name>A0AAD1T838_PELCU</name>
<dbReference type="SMART" id="SM00082">
    <property type="entry name" value="LRRCT"/>
    <property type="match status" value="1"/>
</dbReference>
<evidence type="ECO:0000256" key="2">
    <source>
        <dbReference type="ARBA" id="ARBA00022729"/>
    </source>
</evidence>
<evidence type="ECO:0000256" key="3">
    <source>
        <dbReference type="ARBA" id="ARBA00022737"/>
    </source>
</evidence>
<keyword evidence="4" id="KW-0812">Transmembrane</keyword>
<keyword evidence="1" id="KW-0433">Leucine-rich repeat</keyword>
<evidence type="ECO:0000256" key="1">
    <source>
        <dbReference type="ARBA" id="ARBA00022614"/>
    </source>
</evidence>
<dbReference type="EMBL" id="OW240920">
    <property type="protein sequence ID" value="CAH2316768.1"/>
    <property type="molecule type" value="Genomic_DNA"/>
</dbReference>
<gene>
    <name evidence="6" type="ORF">PECUL_23A041446</name>
</gene>
<sequence length="1354" mass="151381">MTSLLISNNELRTVQPSWFYNSTLLETLNITSSKIQVVEPQMLAGFSALKLLNFKNNTIKKIGSGSFNDLSKLTYLDLSSNELPYLDWRVVSHLQNATFRFDGNPWNCTCILKDFSLFLQELTNTSRLDEAKNVTCHNPPALHGTPVWDVNFANCSSSSLDEIPAAVFNQIVLPALLVLLGGLFFFMTLWTIVCFLAKCWKNKVANVTDERPETDWDHGKNSAEKVHTNLPTVSMMSRHNLTNVMDKQHSSVLEKQTDRAQCALGKSKDYYENPGRGLLINIMESVPKDPVENLNTLKNCELFFESEFKFSNRHGGALFSKCSSSPGLIPVNEKFTDFKNSAMYNLKDPTDTSVSRVLNNTNDICLKEPNLSSAEEESHSPIGLELQTSDNVNRLNLQEGKANNIGDIVDSETDFEKYVETHVESSRLAPTAFNIMENSGEDTKSQNSGTLNRRCKTWNNFSSISKNYNKMENEFAQESGNSENALHGKLVFLKNKELKYFEDHKSPECFRSFGQNQTSKYSDSQDEFVHFHWPKLEKASINHDTVSQPDPTLEDDTRNVDVNVSFSPLCQLGYESISGKHADKEYITSLNQTQTFGSESGSTNDDHLPKICTKNIKPCTSFQKNIATTEKRKETFPIIPNITEKERFWKHHANCCDESKTCPTAQNILKQLKTMSNEHLSMGSVQKPPSDEDLLEEQVSLPTLSSENAGYPLVQPAMYRQKNYASLPDLNIFPEKKSQGCMDFNTAGPVTVTNNQKLDDYIKNGKSNFETHDLKSGSQILNTFEEHPKSREGAASSSISLRKTEPQIIINNCHGSGTSSWTSIISTKSASISEVKADDENEKVVDQTPLCNNYQKLSKVAFCDNHLDTQTHLLHSVPESTNVHCNNEAADMKSNQTVYTPCATNNTVSDTVVTEACDIKPSSENASVNSSELLCVENGDNTRKLSLTLHNVPGLSSDVVEPVQHNNILEQHDQEIPEEFIFGQQEIENRFDNHPELDPDGLSCLLHIEPVDYKTAINLNSNPRSYNNGDPTNAVATFNLNRPIANIHTDGVNERNVMCDNVQSCNADINIVKNNADHFTGREATSKHYGGYHLDSAVTNVSAAGQQIGNIPTGQRSQSRKLNGNRLQKDQEYKMKLGNKVSPLSPLDEENNVDLTDYRSAKLSKKAYHSIFSISMNMSQLEDHKEEEQNIAHLEDKNSIQDSKRLKISMNLAGHDSQDELTYNDTKVINSDEMNPLEYINYLYTRKLKPFHDLFGGAGKIDHKTNELSVLSNLHFCKVAGKVQFGPETTEPVASVQEDDAGPIIVSLHSDCGYLPPTKQELSADSELAVLNIMKTLKKSLDLPAMCNEASVTK</sequence>
<keyword evidence="3" id="KW-0677">Repeat</keyword>